<keyword evidence="1" id="KW-0479">Metal-binding</keyword>
<dbReference type="EMBL" id="NIVS01000032">
    <property type="protein sequence ID" value="OWQ52251.1"/>
    <property type="molecule type" value="Genomic_DNA"/>
</dbReference>
<dbReference type="CDD" id="cd00377">
    <property type="entry name" value="ICL_PEPM"/>
    <property type="match status" value="1"/>
</dbReference>
<reference evidence="2 3" key="1">
    <citation type="submission" date="2017-06" db="EMBL/GenBank/DDBJ databases">
        <authorList>
            <person name="Kim H.J."/>
            <person name="Triplett B.A."/>
        </authorList>
    </citation>
    <scope>NUCLEOTIDE SEQUENCE [LARGE SCALE GENOMIC DNA]</scope>
    <source>
        <strain evidence="2 3">13146</strain>
    </source>
</reference>
<dbReference type="InterPro" id="IPR040442">
    <property type="entry name" value="Pyrv_kinase-like_dom_sf"/>
</dbReference>
<dbReference type="GO" id="GO:0046872">
    <property type="term" value="F:metal ion binding"/>
    <property type="evidence" value="ECO:0007669"/>
    <property type="project" value="UniProtKB-KW"/>
</dbReference>
<dbReference type="AlphaFoldDB" id="A0A246HKL3"/>
<keyword evidence="2" id="KW-0456">Lyase</keyword>
<dbReference type="InterPro" id="IPR039556">
    <property type="entry name" value="ICL/PEPM"/>
</dbReference>
<dbReference type="SUPFAM" id="SSF51621">
    <property type="entry name" value="Phosphoenolpyruvate/pyruvate domain"/>
    <property type="match status" value="1"/>
</dbReference>
<comment type="caution">
    <text evidence="2">The sequence shown here is derived from an EMBL/GenBank/DDBJ whole genome shotgun (WGS) entry which is preliminary data.</text>
</comment>
<dbReference type="PANTHER" id="PTHR42905:SF16">
    <property type="entry name" value="CARBOXYPHOSPHONOENOLPYRUVATE PHOSPHONOMUTASE-LIKE PROTEIN (AFU_ORTHOLOGUE AFUA_5G07230)"/>
    <property type="match status" value="1"/>
</dbReference>
<accession>A0A246HKL3</accession>
<evidence type="ECO:0000313" key="2">
    <source>
        <dbReference type="EMBL" id="OWQ52251.1"/>
    </source>
</evidence>
<evidence type="ECO:0000256" key="1">
    <source>
        <dbReference type="ARBA" id="ARBA00022723"/>
    </source>
</evidence>
<protein>
    <submittedName>
        <fullName evidence="2">2-methylisocitrate lyase</fullName>
    </submittedName>
</protein>
<dbReference type="GO" id="GO:0016829">
    <property type="term" value="F:lyase activity"/>
    <property type="evidence" value="ECO:0007669"/>
    <property type="project" value="UniProtKB-KW"/>
</dbReference>
<dbReference type="OrthoDB" id="9780430at2"/>
<dbReference type="Gene3D" id="3.20.20.60">
    <property type="entry name" value="Phosphoenolpyruvate-binding domains"/>
    <property type="match status" value="1"/>
</dbReference>
<evidence type="ECO:0000313" key="3">
    <source>
        <dbReference type="Proteomes" id="UP000198157"/>
    </source>
</evidence>
<dbReference type="Pfam" id="PF13714">
    <property type="entry name" value="PEP_mutase"/>
    <property type="match status" value="1"/>
</dbReference>
<dbReference type="PANTHER" id="PTHR42905">
    <property type="entry name" value="PHOSPHOENOLPYRUVATE CARBOXYLASE"/>
    <property type="match status" value="1"/>
</dbReference>
<proteinExistence type="predicted"/>
<sequence length="277" mass="29344">MRTMTDLSFDPRPRRAAFRALHDTGCFVLPNPWDAGSARYLHSLGFQALASTSSGYAWSQAQADGTLTLEETLAHLHSLAAATPLPLNADFGDGFGPLEEVGRNVTRAIATGVAGISIEDASVDPASPLRPLDDAVARVRAARRAIDESGEDVLLIGRAENFFVGRPDLHDAITRLRAYAEAGADCLYAPGISTREQIEAVVAAVAPRPVNLLVGSALPFTLQDIAAMGVRRVSVGGAMARTAWGGMMRASQLLRDEGRFDGFADAASGAALNQLFR</sequence>
<dbReference type="Proteomes" id="UP000198157">
    <property type="component" value="Unassembled WGS sequence"/>
</dbReference>
<dbReference type="Gene3D" id="6.10.250.2750">
    <property type="match status" value="1"/>
</dbReference>
<dbReference type="InterPro" id="IPR015813">
    <property type="entry name" value="Pyrv/PenolPyrv_kinase-like_dom"/>
</dbReference>
<gene>
    <name evidence="2" type="ORF">CEE60_13090</name>
</gene>
<name>A0A246HKL3_STEMA</name>
<organism evidence="2 3">
    <name type="scientific">Stenotrophomonas maltophilia</name>
    <name type="common">Pseudomonas maltophilia</name>
    <name type="synonym">Xanthomonas maltophilia</name>
    <dbReference type="NCBI Taxonomy" id="40324"/>
    <lineage>
        <taxon>Bacteria</taxon>
        <taxon>Pseudomonadati</taxon>
        <taxon>Pseudomonadota</taxon>
        <taxon>Gammaproteobacteria</taxon>
        <taxon>Lysobacterales</taxon>
        <taxon>Lysobacteraceae</taxon>
        <taxon>Stenotrophomonas</taxon>
        <taxon>Stenotrophomonas maltophilia group</taxon>
    </lineage>
</organism>